<protein>
    <submittedName>
        <fullName evidence="1">Uncharacterized protein</fullName>
    </submittedName>
</protein>
<accession>C6XWT1</accession>
<dbReference type="eggNOG" id="COG1657">
    <property type="taxonomic scope" value="Bacteria"/>
</dbReference>
<dbReference type="Proteomes" id="UP000000852">
    <property type="component" value="Chromosome"/>
</dbReference>
<dbReference type="STRING" id="485917.Phep_2020"/>
<dbReference type="AlphaFoldDB" id="C6XWT1"/>
<dbReference type="SUPFAM" id="SSF48239">
    <property type="entry name" value="Terpenoid cyclases/Protein prenyltransferases"/>
    <property type="match status" value="1"/>
</dbReference>
<dbReference type="Gene3D" id="1.50.10.20">
    <property type="match status" value="1"/>
</dbReference>
<dbReference type="OrthoDB" id="868739at2"/>
<proteinExistence type="predicted"/>
<dbReference type="KEGG" id="phe:Phep_2020"/>
<dbReference type="InterPro" id="IPR008930">
    <property type="entry name" value="Terpenoid_cyclase/PrenylTrfase"/>
</dbReference>
<gene>
    <name evidence="1" type="ordered locus">Phep_2020</name>
</gene>
<keyword evidence="2" id="KW-1185">Reference proteome</keyword>
<name>C6XWT1_PEDHD</name>
<sequence length="349" mass="40168">MDTLQPETITQAILNGVDYLHQHQFPNGEFCLYLGHEDHLKDTIPYSNVFSTSLICFSLLNLSHLPKVKDILELSATFLQFQSMRAGTWNNFTTWAPLFKVCPADVDNTACASKVLQALKRDYPHNKEILRCNRNKSGLFYTWYTLRPNTIWNKDYWLLILREFKNPIQSFFFWSKFECNRNDIDAAVNANVLFYLGLNESTQPVINYMLDIIEQNKEANCDLWYRNPFTIYYFFSRNYKNGISALEPAKQPMIDRILATVQENGSMGNNVLNTALGIITLINLNYSANVLKKAVNYLLDNQQSYGSWARWAVYYGGPKKLSCFGSEELTTGFCLEALASYALLSNENI</sequence>
<dbReference type="HOGENOM" id="CLU_794208_0_0_10"/>
<organism evidence="1 2">
    <name type="scientific">Pedobacter heparinus (strain ATCC 13125 / DSM 2366 / CIP 104194 / JCM 7457 / NBRC 12017 / NCIMB 9290 / NRRL B-14731 / HIM 762-3)</name>
    <dbReference type="NCBI Taxonomy" id="485917"/>
    <lineage>
        <taxon>Bacteria</taxon>
        <taxon>Pseudomonadati</taxon>
        <taxon>Bacteroidota</taxon>
        <taxon>Sphingobacteriia</taxon>
        <taxon>Sphingobacteriales</taxon>
        <taxon>Sphingobacteriaceae</taxon>
        <taxon>Pedobacter</taxon>
    </lineage>
</organism>
<evidence type="ECO:0000313" key="1">
    <source>
        <dbReference type="EMBL" id="ACU04225.1"/>
    </source>
</evidence>
<dbReference type="EMBL" id="CP001681">
    <property type="protein sequence ID" value="ACU04225.1"/>
    <property type="molecule type" value="Genomic_DNA"/>
</dbReference>
<evidence type="ECO:0000313" key="2">
    <source>
        <dbReference type="Proteomes" id="UP000000852"/>
    </source>
</evidence>
<dbReference type="RefSeq" id="WP_015807838.1">
    <property type="nucleotide sequence ID" value="NC_013061.1"/>
</dbReference>
<reference evidence="1 2" key="1">
    <citation type="journal article" date="2009" name="Stand. Genomic Sci.">
        <title>Complete genome sequence of Pedobacter heparinus type strain (HIM 762-3).</title>
        <authorList>
            <person name="Han C."/>
            <person name="Spring S."/>
            <person name="Lapidus A."/>
            <person name="Del Rio T.G."/>
            <person name="Tice H."/>
            <person name="Copeland A."/>
            <person name="Cheng J.F."/>
            <person name="Lucas S."/>
            <person name="Chen F."/>
            <person name="Nolan M."/>
            <person name="Bruce D."/>
            <person name="Goodwin L."/>
            <person name="Pitluck S."/>
            <person name="Ivanova N."/>
            <person name="Mavromatis K."/>
            <person name="Mikhailova N."/>
            <person name="Pati A."/>
            <person name="Chen A."/>
            <person name="Palaniappan K."/>
            <person name="Land M."/>
            <person name="Hauser L."/>
            <person name="Chang Y.J."/>
            <person name="Jeffries C.C."/>
            <person name="Saunders E."/>
            <person name="Chertkov O."/>
            <person name="Brettin T."/>
            <person name="Goker M."/>
            <person name="Rohde M."/>
            <person name="Bristow J."/>
            <person name="Eisen J.A."/>
            <person name="Markowitz V."/>
            <person name="Hugenholtz P."/>
            <person name="Kyrpides N.C."/>
            <person name="Klenk H.P."/>
            <person name="Detter J.C."/>
        </authorList>
    </citation>
    <scope>NUCLEOTIDE SEQUENCE [LARGE SCALE GENOMIC DNA]</scope>
    <source>
        <strain evidence="2">ATCC 13125 / DSM 2366 / CIP 104194 / JCM 7457 / NBRC 12017 / NCIMB 9290 / NRRL B-14731 / HIM 762-3</strain>
    </source>
</reference>